<keyword evidence="4 5" id="KW-0720">Serine protease</keyword>
<feature type="active site" description="Charge relay system" evidence="5">
    <location>
        <position position="335"/>
    </location>
</feature>
<dbReference type="Proteomes" id="UP001611383">
    <property type="component" value="Chromosome"/>
</dbReference>
<feature type="compositionally biased region" description="Polar residues" evidence="6">
    <location>
        <begin position="1958"/>
        <end position="1967"/>
    </location>
</feature>
<dbReference type="InterPro" id="IPR036116">
    <property type="entry name" value="FN3_sf"/>
</dbReference>
<feature type="region of interest" description="Disordered" evidence="6">
    <location>
        <begin position="1957"/>
        <end position="1978"/>
    </location>
</feature>
<feature type="region of interest" description="Disordered" evidence="6">
    <location>
        <begin position="542"/>
        <end position="583"/>
    </location>
</feature>
<organism evidence="8 9">
    <name type="scientific">Archangium minus</name>
    <dbReference type="NCBI Taxonomy" id="83450"/>
    <lineage>
        <taxon>Bacteria</taxon>
        <taxon>Pseudomonadati</taxon>
        <taxon>Myxococcota</taxon>
        <taxon>Myxococcia</taxon>
        <taxon>Myxococcales</taxon>
        <taxon>Cystobacterineae</taxon>
        <taxon>Archangiaceae</taxon>
        <taxon>Archangium</taxon>
    </lineage>
</organism>
<dbReference type="Pfam" id="PF00082">
    <property type="entry name" value="Peptidase_S8"/>
    <property type="match status" value="1"/>
</dbReference>
<dbReference type="Gene3D" id="3.40.50.200">
    <property type="entry name" value="Peptidase S8/S53 domain"/>
    <property type="match status" value="1"/>
</dbReference>
<dbReference type="PROSITE" id="PS51892">
    <property type="entry name" value="SUBTILASE"/>
    <property type="match status" value="1"/>
</dbReference>
<feature type="active site" description="Charge relay system" evidence="5">
    <location>
        <position position="379"/>
    </location>
</feature>
<feature type="domain" description="Fibronectin type-III" evidence="7">
    <location>
        <begin position="831"/>
        <end position="921"/>
    </location>
</feature>
<protein>
    <submittedName>
        <fullName evidence="8">S8 family serine peptidase</fullName>
    </submittedName>
</protein>
<reference evidence="8 9" key="1">
    <citation type="submission" date="2019-08" db="EMBL/GenBank/DDBJ databases">
        <title>Archangium and Cystobacter genomes.</title>
        <authorList>
            <person name="Chen I.-C.K."/>
            <person name="Wielgoss S."/>
        </authorList>
    </citation>
    <scope>NUCLEOTIDE SEQUENCE [LARGE SCALE GENOMIC DNA]</scope>
    <source>
        <strain evidence="8 9">Cbm 6</strain>
    </source>
</reference>
<feature type="active site" description="Charge relay system" evidence="5">
    <location>
        <position position="622"/>
    </location>
</feature>
<evidence type="ECO:0000313" key="8">
    <source>
        <dbReference type="EMBL" id="WNG49173.1"/>
    </source>
</evidence>
<evidence type="ECO:0000259" key="7">
    <source>
        <dbReference type="PROSITE" id="PS50853"/>
    </source>
</evidence>
<proteinExistence type="inferred from homology"/>
<accession>A0ABY9X1B7</accession>
<sequence length="2021" mass="204982">MTESAYRPTGMRTRGRAAGVLGVAWLATALACGGSGSEPVNQQRIEGYRSKAPFHKVQLSAEKAAALEQKGAKVIADYGSYKLVQVDDATLDSLPAAQDVELRDDYDQILLNAGVIDTSSEHAKSLRGMKKMAAGKSFHIVHFDGPVRPEWYKALEATGVQVVSYIPNNAYLVYGDVGAMTSLQKHITAAPTIRWDGEYLDDYKLHPTVNTVTTAAYSIQLIQDDETNGATLDLIRKLQTREPVVRKSLGYVNVVAYVDRKAINEIVQRPDVLSIQPRIQPKKFDERQNMIIAGQVTGTNPTGPGYLTWLASKGFTQEQFTASDFGVDVSDSGLDNGTQSPNHFGLYIGGNISGTSRVVYNRLEGSPNTGSTISGCDGHGTLNSHIVAGFVNQTGAPFADAAGFNYGLGVAPFVKVGSSVVFDPGSFTEPDYEDLQSRAYRDGMRISTNSWGASTSAYTTDSQQYDALVRDAQPTGSAVANPGNQEMVILFAAGNDGPTANSVGSPGTGKNVITVGASENVHAFGGADACGTTDADANSLHDVADFSSRGPTDDGRKKPDIMAPGTHVSGGVAQAAGQHAPTPGNPLGQALSCFDATGVCGGVSNDFFPAGQQWYSASSGTSHSTPAVAGGTALLRQYFINQGMSAPTPAMTKAYLMNSTRYMTGSGANDSLYSNNQGTGLMDMEMAFDGVPRLMDDQNPASLFTASGQTRTFSGVVADSTKPFRVTLAWTDAPGSTTGSAWKNNLDLTVTVGTNTYKGNVFTGANSVTGGTADNANNVESVFLPAGTEGAYTVTVTATNVNSDGVPNNGTTLDQDFALVAYNSCATATPAPTGVTATASGDNTIEVGWAANGSTSYNIYRATTPGGPYTRVGTATASPFVDSGVSGGTTYYYVVRAKQCAESSASNEATVTATGVCALPPGFAGLTSVTNAAANTCATTLSWSAATPICGGSITYSVYRSTTADFTPSAANRIATGVTGTTFADDRNLASGTAYYYVVRATETSSATIEDANTVKQSTVPTGVISPGIFFDDFDSNRPGNASSYWIPTAGTGNAATMAIVSGCHYQSASNAYRMGATTTTCGGTYLASQQHTLVLGGNGSVSAGINGFRIPAGGSPQMTFNVWYDFENRYDGAWLVYSTTGASGPWTNVSDAASTTQPYISAGGYDNTLTSSSTTRIWTSTNKGSNGALKAVTVNLSALAGQKVWFGFKFHSDSITNAEGFYVDDVRLPADTAASCSTNVPPAGPAVAYKVTGLPDVAQVGKPVSFGVSAVDAVGLVATSYTGTASFTSSDSAATLPASAAFTAGVASGLSATFNTGGAQSITATDAAAPSITGTGRTFVTTATGLAFSVQPTSALAGAPLSPAVKVNVVDKDGNLVTTGAFNVTIAIANNAGSGTLSGTTTATTSAGVATFSNLSINKVGTGYTLKAFISGLAEATSSAFNITPAAASKLAFVTQPSTTVVGSPITPAVKVAIQDAFGNATTSTANVTIALGSGSPSGSTLSGTTTVAAVGGVATFSDLSINKVSTGHTLVASSGTLTSATSATFAATPGAPYRARITQQPSNNVVAGSPITPAVQVSLFDKDGNLATQSTDSVTVSLGNNPGGANLGGTTTASAVAGVATFSDLTVSRPGINYTLTAGASGIYSDTSVGFNVSAGEASRLVFTSTPADNTAVGSAFTVRVAVQDSAGNIISGATPEVTLSLDNAAGATLGGTTTVTASGGVATFSGLSVDKVGTGYALNANAAGLESATSPTFNVVPNASETGRLVFRGTLNNAAAGASLGPVEVELQDSRGNVLTGSNALVILSLGTNPTGGALLGTAAAAAVNGVATFEGLTLRTAGTGYTLVATAQGFTGATSAAFDVTSGSAVSFSLALPASLPVNQEISLSAKAFDAYGNLATSYSGSVKVTSSDAEAVLPANAVFAQGQISDLKVTFKSLGLKTLTLTDTDSATLTGAAQTNVTPASTGGNGDGNGDGDDDGNNGNCGCGATSGTDASLYMGLFALARYVNVRRRRQAKKAA</sequence>
<dbReference type="InterPro" id="IPR008979">
    <property type="entry name" value="Galactose-bd-like_sf"/>
</dbReference>
<gene>
    <name evidence="8" type="ORF">F0U60_37455</name>
</gene>
<evidence type="ECO:0000256" key="2">
    <source>
        <dbReference type="ARBA" id="ARBA00022670"/>
    </source>
</evidence>
<dbReference type="InterPro" id="IPR023828">
    <property type="entry name" value="Peptidase_S8_Ser-AS"/>
</dbReference>
<dbReference type="PANTHER" id="PTHR43399">
    <property type="entry name" value="SUBTILISIN-RELATED"/>
    <property type="match status" value="1"/>
</dbReference>
<keyword evidence="2 5" id="KW-0645">Protease</keyword>
<evidence type="ECO:0000256" key="1">
    <source>
        <dbReference type="ARBA" id="ARBA00011073"/>
    </source>
</evidence>
<dbReference type="SUPFAM" id="SSF49265">
    <property type="entry name" value="Fibronectin type III"/>
    <property type="match status" value="1"/>
</dbReference>
<comment type="similarity">
    <text evidence="1 5">Belongs to the peptidase S8 family.</text>
</comment>
<evidence type="ECO:0000256" key="5">
    <source>
        <dbReference type="PROSITE-ProRule" id="PRU01240"/>
    </source>
</evidence>
<evidence type="ECO:0000256" key="6">
    <source>
        <dbReference type="SAM" id="MobiDB-lite"/>
    </source>
</evidence>
<dbReference type="PROSITE" id="PS00138">
    <property type="entry name" value="SUBTILASE_SER"/>
    <property type="match status" value="1"/>
</dbReference>
<evidence type="ECO:0000256" key="3">
    <source>
        <dbReference type="ARBA" id="ARBA00022801"/>
    </source>
</evidence>
<dbReference type="PANTHER" id="PTHR43399:SF4">
    <property type="entry name" value="CELL WALL-ASSOCIATED PROTEASE"/>
    <property type="match status" value="1"/>
</dbReference>
<dbReference type="Gene3D" id="2.60.120.380">
    <property type="match status" value="1"/>
</dbReference>
<feature type="compositionally biased region" description="Basic and acidic residues" evidence="6">
    <location>
        <begin position="551"/>
        <end position="560"/>
    </location>
</feature>
<name>A0ABY9X1B7_9BACT</name>
<dbReference type="InterPro" id="IPR013783">
    <property type="entry name" value="Ig-like_fold"/>
</dbReference>
<dbReference type="CDD" id="cd00063">
    <property type="entry name" value="FN3"/>
    <property type="match status" value="1"/>
</dbReference>
<dbReference type="SUPFAM" id="SSF52743">
    <property type="entry name" value="Subtilisin-like"/>
    <property type="match status" value="1"/>
</dbReference>
<dbReference type="PROSITE" id="PS50853">
    <property type="entry name" value="FN3"/>
    <property type="match status" value="1"/>
</dbReference>
<dbReference type="CDD" id="cd04842">
    <property type="entry name" value="Peptidases_S8_Kp43_protease"/>
    <property type="match status" value="1"/>
</dbReference>
<dbReference type="InterPro" id="IPR003961">
    <property type="entry name" value="FN3_dom"/>
</dbReference>
<dbReference type="PROSITE" id="PS51257">
    <property type="entry name" value="PROKAR_LIPOPROTEIN"/>
    <property type="match status" value="1"/>
</dbReference>
<keyword evidence="9" id="KW-1185">Reference proteome</keyword>
<dbReference type="InterPro" id="IPR000209">
    <property type="entry name" value="Peptidase_S8/S53_dom"/>
</dbReference>
<keyword evidence="3 5" id="KW-0378">Hydrolase</keyword>
<dbReference type="SMART" id="SM00060">
    <property type="entry name" value="FN3"/>
    <property type="match status" value="3"/>
</dbReference>
<evidence type="ECO:0000313" key="9">
    <source>
        <dbReference type="Proteomes" id="UP001611383"/>
    </source>
</evidence>
<dbReference type="Gene3D" id="2.60.40.10">
    <property type="entry name" value="Immunoglobulins"/>
    <property type="match status" value="2"/>
</dbReference>
<dbReference type="SUPFAM" id="SSF49785">
    <property type="entry name" value="Galactose-binding domain-like"/>
    <property type="match status" value="1"/>
</dbReference>
<dbReference type="InterPro" id="IPR051048">
    <property type="entry name" value="Peptidase_S8/S53_subtilisin"/>
</dbReference>
<dbReference type="EMBL" id="CP043494">
    <property type="protein sequence ID" value="WNG49173.1"/>
    <property type="molecule type" value="Genomic_DNA"/>
</dbReference>
<dbReference type="Pfam" id="PF20773">
    <property type="entry name" value="InhA-like_MAM"/>
    <property type="match status" value="1"/>
</dbReference>
<dbReference type="InterPro" id="IPR036852">
    <property type="entry name" value="Peptidase_S8/S53_dom_sf"/>
</dbReference>
<dbReference type="InterPro" id="IPR034058">
    <property type="entry name" value="TagA/B/C/D_pept_dom"/>
</dbReference>
<evidence type="ECO:0000256" key="4">
    <source>
        <dbReference type="ARBA" id="ARBA00022825"/>
    </source>
</evidence>